<organism evidence="1 2">
    <name type="scientific">Lactuca saligna</name>
    <name type="common">Willowleaf lettuce</name>
    <dbReference type="NCBI Taxonomy" id="75948"/>
    <lineage>
        <taxon>Eukaryota</taxon>
        <taxon>Viridiplantae</taxon>
        <taxon>Streptophyta</taxon>
        <taxon>Embryophyta</taxon>
        <taxon>Tracheophyta</taxon>
        <taxon>Spermatophyta</taxon>
        <taxon>Magnoliopsida</taxon>
        <taxon>eudicotyledons</taxon>
        <taxon>Gunneridae</taxon>
        <taxon>Pentapetalae</taxon>
        <taxon>asterids</taxon>
        <taxon>campanulids</taxon>
        <taxon>Asterales</taxon>
        <taxon>Asteraceae</taxon>
        <taxon>Cichorioideae</taxon>
        <taxon>Cichorieae</taxon>
        <taxon>Lactucinae</taxon>
        <taxon>Lactuca</taxon>
    </lineage>
</organism>
<evidence type="ECO:0000313" key="2">
    <source>
        <dbReference type="Proteomes" id="UP001177003"/>
    </source>
</evidence>
<evidence type="ECO:0000313" key="1">
    <source>
        <dbReference type="EMBL" id="CAI9280803.1"/>
    </source>
</evidence>
<evidence type="ECO:0008006" key="3">
    <source>
        <dbReference type="Google" id="ProtNLM"/>
    </source>
</evidence>
<dbReference type="EMBL" id="OX465080">
    <property type="protein sequence ID" value="CAI9280803.1"/>
    <property type="molecule type" value="Genomic_DNA"/>
</dbReference>
<gene>
    <name evidence="1" type="ORF">LSALG_LOCUS20536</name>
</gene>
<sequence>MLTFFNSLRILQIQRSIMKQPGPTFGKVQMVKVMLLFLKLALEIEVKELIRSHCYVAFSCMIQQPRVPSSGLMTNNDVLICAKESVEIVTQVMKRPFYMHSTKAKEFGVIDKILLHG</sequence>
<dbReference type="Proteomes" id="UP001177003">
    <property type="component" value="Chromosome 4"/>
</dbReference>
<name>A0AA35YVJ6_LACSI</name>
<reference evidence="1" key="1">
    <citation type="submission" date="2023-04" db="EMBL/GenBank/DDBJ databases">
        <authorList>
            <person name="Vijverberg K."/>
            <person name="Xiong W."/>
            <person name="Schranz E."/>
        </authorList>
    </citation>
    <scope>NUCLEOTIDE SEQUENCE</scope>
</reference>
<keyword evidence="2" id="KW-1185">Reference proteome</keyword>
<protein>
    <recommendedName>
        <fullName evidence="3">ATP-dependent Clp protease proteolytic subunit</fullName>
    </recommendedName>
</protein>
<dbReference type="AlphaFoldDB" id="A0AA35YVJ6"/>
<proteinExistence type="predicted"/>
<accession>A0AA35YVJ6</accession>